<dbReference type="GO" id="GO:0003755">
    <property type="term" value="F:peptidyl-prolyl cis-trans isomerase activity"/>
    <property type="evidence" value="ECO:0007669"/>
    <property type="project" value="UniProtKB-KW"/>
</dbReference>
<dbReference type="InterPro" id="IPR046357">
    <property type="entry name" value="PPIase_dom_sf"/>
</dbReference>
<evidence type="ECO:0000259" key="11">
    <source>
        <dbReference type="PROSITE" id="PS50059"/>
    </source>
</evidence>
<reference evidence="12" key="1">
    <citation type="submission" date="2018-10" db="EMBL/GenBank/DDBJ databases">
        <title>Population genomic analysis revealed the cold adaptation of white poplar.</title>
        <authorList>
            <person name="Liu Y.-J."/>
        </authorList>
    </citation>
    <scope>NUCLEOTIDE SEQUENCE [LARGE SCALE GENOMIC DNA]</scope>
    <source>
        <strain evidence="12">PAL-ZL1</strain>
    </source>
</reference>
<dbReference type="InterPro" id="IPR036396">
    <property type="entry name" value="Cyt_P450_sf"/>
</dbReference>
<dbReference type="EMBL" id="RCHU01000258">
    <property type="protein sequence ID" value="TKS09804.1"/>
    <property type="molecule type" value="Genomic_DNA"/>
</dbReference>
<dbReference type="Gene3D" id="1.25.40.10">
    <property type="entry name" value="Tetratricopeptide repeat domain"/>
    <property type="match status" value="1"/>
</dbReference>
<evidence type="ECO:0000256" key="9">
    <source>
        <dbReference type="PROSITE-ProRule" id="PRU00339"/>
    </source>
</evidence>
<dbReference type="PANTHER" id="PTHR46512">
    <property type="entry name" value="PEPTIDYLPROLYL ISOMERASE"/>
    <property type="match status" value="1"/>
</dbReference>
<evidence type="ECO:0000256" key="6">
    <source>
        <dbReference type="ARBA" id="ARBA00023110"/>
    </source>
</evidence>
<feature type="domain" description="PPIase FKBP-type" evidence="11">
    <location>
        <begin position="282"/>
        <end position="369"/>
    </location>
</feature>
<dbReference type="SMART" id="SM00028">
    <property type="entry name" value="TPR"/>
    <property type="match status" value="3"/>
</dbReference>
<dbReference type="Pfam" id="PF13431">
    <property type="entry name" value="TPR_17"/>
    <property type="match status" value="1"/>
</dbReference>
<feature type="domain" description="PPIase FKBP-type" evidence="11">
    <location>
        <begin position="164"/>
        <end position="254"/>
    </location>
</feature>
<dbReference type="GO" id="GO:0020037">
    <property type="term" value="F:heme binding"/>
    <property type="evidence" value="ECO:0007669"/>
    <property type="project" value="InterPro"/>
</dbReference>
<dbReference type="InterPro" id="IPR011990">
    <property type="entry name" value="TPR-like_helical_dom_sf"/>
</dbReference>
<sequence length="708" mass="79253">MEHLSLSSSLQDEIQTDNSGLPEKTIGSQGLRKKIVKKGISWQTPFPGDEVEVHFNGYIEGGASLESSRDKGVPFKFKLGQGEVIKGWDEGVATMKNGERAIFTVPPNLAYGEAGSPPLIPPNATLVFDIEMLSWSSIRDLTGDGGILKKMMKEGEGWATPRDGDEVLVKYEARIETGMLVSKSEEGAEFHVGDDYLCPALSRAVKTMRKGEKAELAVRLSYGFIEKGNLAPDIESNIPPYSNLTIQLELVSWRSVTDVTGDKKVLKKIVKAGEGFDRPTEGSHVKVTYVGKLEDGTVFDRKGTNGEPFEFITLEEQVNEGLDRAIMTMKKGEHATVTVDAKYLHGHDISGMLPANSMLHYEVELLDFIKEKPFWKMDTHEKLEASERKKQDGNVLFKAGKFWRASKKYDKAAKYVEFDHSFTDEEMCQAKSLRLSCYLNNAACKLKSGEFLEASRLCTKVLELDPLNVKALFRRSQAYLKTSELEKAEADIKKALAVDPNNRQVSRSAAKFSRDGKDLIWADYGPHYVKVRKVCTLELFSPKRLEALRPIREDEVTAMVESIFNDCTHPENNGKTLMVKKYLGAVAFNNITRLAFGKRFENAEGVMDEQGLEFKAIVSNGLKLGASLAMAEHIPWLRWMFPLEEDAFAKHGARRDRLTRAIMDEHTLARQTSGGAKQHFVDALLTLQEKYDLSEDTIIGLLWVCNIL</sequence>
<protein>
    <recommendedName>
        <fullName evidence="3 8">peptidylprolyl isomerase</fullName>
        <ecNumber evidence="3 8">5.2.1.8</ecNumber>
    </recommendedName>
</protein>
<evidence type="ECO:0000256" key="4">
    <source>
        <dbReference type="ARBA" id="ARBA00022737"/>
    </source>
</evidence>
<keyword evidence="6 8" id="KW-0697">Rotamase</keyword>
<dbReference type="InterPro" id="IPR019734">
    <property type="entry name" value="TPR_rpt"/>
</dbReference>
<dbReference type="InterPro" id="IPR050754">
    <property type="entry name" value="FKBP4/5/8-like"/>
</dbReference>
<keyword evidence="5 9" id="KW-0802">TPR repeat</keyword>
<dbReference type="GO" id="GO:0005506">
    <property type="term" value="F:iron ion binding"/>
    <property type="evidence" value="ECO:0007669"/>
    <property type="project" value="InterPro"/>
</dbReference>
<dbReference type="GO" id="GO:0016705">
    <property type="term" value="F:oxidoreductase activity, acting on paired donors, with incorporation or reduction of molecular oxygen"/>
    <property type="evidence" value="ECO:0007669"/>
    <property type="project" value="InterPro"/>
</dbReference>
<feature type="domain" description="PPIase FKBP-type" evidence="11">
    <location>
        <begin position="48"/>
        <end position="136"/>
    </location>
</feature>
<dbReference type="AlphaFoldDB" id="A0A4U5QGS3"/>
<evidence type="ECO:0000256" key="10">
    <source>
        <dbReference type="SAM" id="MobiDB-lite"/>
    </source>
</evidence>
<dbReference type="Gene3D" id="3.10.50.40">
    <property type="match status" value="3"/>
</dbReference>
<dbReference type="SUPFAM" id="SSF48452">
    <property type="entry name" value="TPR-like"/>
    <property type="match status" value="1"/>
</dbReference>
<gene>
    <name evidence="12" type="ORF">D5086_0000089050</name>
</gene>
<feature type="compositionally biased region" description="Polar residues" evidence="10">
    <location>
        <begin position="1"/>
        <end position="19"/>
    </location>
</feature>
<evidence type="ECO:0000256" key="1">
    <source>
        <dbReference type="ARBA" id="ARBA00000971"/>
    </source>
</evidence>
<comment type="similarity">
    <text evidence="2">Belongs to the FKBP-type PPIase family.</text>
</comment>
<proteinExistence type="inferred from homology"/>
<dbReference type="PROSITE" id="PS50059">
    <property type="entry name" value="FKBP_PPIASE"/>
    <property type="match status" value="3"/>
</dbReference>
<feature type="repeat" description="TPR" evidence="9">
    <location>
        <begin position="469"/>
        <end position="502"/>
    </location>
</feature>
<evidence type="ECO:0000313" key="12">
    <source>
        <dbReference type="EMBL" id="TKS09804.1"/>
    </source>
</evidence>
<evidence type="ECO:0000256" key="2">
    <source>
        <dbReference type="ARBA" id="ARBA00006577"/>
    </source>
</evidence>
<accession>A0A4U5QGS3</accession>
<dbReference type="Gene3D" id="1.10.630.10">
    <property type="entry name" value="Cytochrome P450"/>
    <property type="match status" value="1"/>
</dbReference>
<comment type="catalytic activity">
    <reaction evidence="1 8">
        <text>[protein]-peptidylproline (omega=180) = [protein]-peptidylproline (omega=0)</text>
        <dbReference type="Rhea" id="RHEA:16237"/>
        <dbReference type="Rhea" id="RHEA-COMP:10747"/>
        <dbReference type="Rhea" id="RHEA-COMP:10748"/>
        <dbReference type="ChEBI" id="CHEBI:83833"/>
        <dbReference type="ChEBI" id="CHEBI:83834"/>
        <dbReference type="EC" id="5.2.1.8"/>
    </reaction>
</comment>
<dbReference type="STRING" id="43335.A0A4U5QGS3"/>
<evidence type="ECO:0000256" key="7">
    <source>
        <dbReference type="ARBA" id="ARBA00023235"/>
    </source>
</evidence>
<comment type="caution">
    <text evidence="12">The sequence shown here is derived from an EMBL/GenBank/DDBJ whole genome shotgun (WGS) entry which is preliminary data.</text>
</comment>
<evidence type="ECO:0000256" key="8">
    <source>
        <dbReference type="PROSITE-ProRule" id="PRU00277"/>
    </source>
</evidence>
<dbReference type="SUPFAM" id="SSF54534">
    <property type="entry name" value="FKBP-like"/>
    <property type="match status" value="3"/>
</dbReference>
<organism evidence="12">
    <name type="scientific">Populus alba</name>
    <name type="common">White poplar</name>
    <dbReference type="NCBI Taxonomy" id="43335"/>
    <lineage>
        <taxon>Eukaryota</taxon>
        <taxon>Viridiplantae</taxon>
        <taxon>Streptophyta</taxon>
        <taxon>Embryophyta</taxon>
        <taxon>Tracheophyta</taxon>
        <taxon>Spermatophyta</taxon>
        <taxon>Magnoliopsida</taxon>
        <taxon>eudicotyledons</taxon>
        <taxon>Gunneridae</taxon>
        <taxon>Pentapetalae</taxon>
        <taxon>rosids</taxon>
        <taxon>fabids</taxon>
        <taxon>Malpighiales</taxon>
        <taxon>Salicaceae</taxon>
        <taxon>Saliceae</taxon>
        <taxon>Populus</taxon>
    </lineage>
</organism>
<dbReference type="GO" id="GO:0004497">
    <property type="term" value="F:monooxygenase activity"/>
    <property type="evidence" value="ECO:0007669"/>
    <property type="project" value="InterPro"/>
</dbReference>
<dbReference type="EC" id="5.2.1.8" evidence="3 8"/>
<keyword evidence="4" id="KW-0677">Repeat</keyword>
<dbReference type="SUPFAM" id="SSF48264">
    <property type="entry name" value="Cytochrome P450"/>
    <property type="match status" value="1"/>
</dbReference>
<evidence type="ECO:0000256" key="3">
    <source>
        <dbReference type="ARBA" id="ARBA00013194"/>
    </source>
</evidence>
<dbReference type="PANTHER" id="PTHR46512:SF11">
    <property type="entry name" value="PEPTIDYLPROLYL ISOMERASE"/>
    <property type="match status" value="1"/>
</dbReference>
<keyword evidence="7 8" id="KW-0413">Isomerase</keyword>
<dbReference type="InterPro" id="IPR001128">
    <property type="entry name" value="Cyt_P450"/>
</dbReference>
<dbReference type="InterPro" id="IPR001179">
    <property type="entry name" value="PPIase_FKBP_dom"/>
</dbReference>
<evidence type="ECO:0000256" key="5">
    <source>
        <dbReference type="ARBA" id="ARBA00022803"/>
    </source>
</evidence>
<dbReference type="FunFam" id="1.25.40.10:FF:000008">
    <property type="entry name" value="Peptidylprolyl isomerase"/>
    <property type="match status" value="1"/>
</dbReference>
<dbReference type="Pfam" id="PF00254">
    <property type="entry name" value="FKBP_C"/>
    <property type="match status" value="3"/>
</dbReference>
<feature type="region of interest" description="Disordered" evidence="10">
    <location>
        <begin position="1"/>
        <end position="26"/>
    </location>
</feature>
<dbReference type="FunFam" id="3.10.50.40:FF:000006">
    <property type="entry name" value="Peptidyl-prolyl cis-trans isomerase"/>
    <property type="match status" value="1"/>
</dbReference>
<dbReference type="PROSITE" id="PS50005">
    <property type="entry name" value="TPR"/>
    <property type="match status" value="1"/>
</dbReference>
<name>A0A4U5QGS3_POPAL</name>
<dbReference type="Pfam" id="PF00067">
    <property type="entry name" value="p450"/>
    <property type="match status" value="1"/>
</dbReference>